<name>A0A494YUP3_9BACL</name>
<accession>A0A494YUP3</accession>
<dbReference type="RefSeq" id="WP_121215646.1">
    <property type="nucleotide sequence ID" value="NZ_RBZN01000053.1"/>
</dbReference>
<dbReference type="Proteomes" id="UP000272238">
    <property type="component" value="Unassembled WGS sequence"/>
</dbReference>
<dbReference type="AlphaFoldDB" id="A0A494YUP3"/>
<keyword evidence="1" id="KW-1133">Transmembrane helix</keyword>
<feature type="transmembrane region" description="Helical" evidence="1">
    <location>
        <begin position="12"/>
        <end position="32"/>
    </location>
</feature>
<keyword evidence="1" id="KW-0472">Membrane</keyword>
<sequence length="60" mass="6501">MGKLIKSDSTIYFVTVAFLLFGGIIWDFGGIIDVFGGISYDFGGIIKLFGGIFTTKKDKA</sequence>
<evidence type="ECO:0000256" key="1">
    <source>
        <dbReference type="SAM" id="Phobius"/>
    </source>
</evidence>
<dbReference type="EMBL" id="RBZN01000053">
    <property type="protein sequence ID" value="RKQ13884.1"/>
    <property type="molecule type" value="Genomic_DNA"/>
</dbReference>
<reference evidence="2 3" key="1">
    <citation type="journal article" date="2016" name="Antonie Van Leeuwenhoek">
        <title>Lysinibacillus endophyticus sp. nov., an indole-3-acetic acid producing endophytic bacterium isolated from corn root (Zea mays cv. Xinken-5).</title>
        <authorList>
            <person name="Yu J."/>
            <person name="Guan X."/>
            <person name="Liu C."/>
            <person name="Xiang W."/>
            <person name="Yu Z."/>
            <person name="Liu X."/>
            <person name="Wang G."/>
        </authorList>
    </citation>
    <scope>NUCLEOTIDE SEQUENCE [LARGE SCALE GENOMIC DNA]</scope>
    <source>
        <strain evidence="2 3">DSM 100506</strain>
    </source>
</reference>
<gene>
    <name evidence="2" type="ORF">D8M03_15055</name>
</gene>
<evidence type="ECO:0000313" key="3">
    <source>
        <dbReference type="Proteomes" id="UP000272238"/>
    </source>
</evidence>
<comment type="caution">
    <text evidence="2">The sequence shown here is derived from an EMBL/GenBank/DDBJ whole genome shotgun (WGS) entry which is preliminary data.</text>
</comment>
<protein>
    <submittedName>
        <fullName evidence="2">Uncharacterized protein</fullName>
    </submittedName>
</protein>
<evidence type="ECO:0000313" key="2">
    <source>
        <dbReference type="EMBL" id="RKQ13884.1"/>
    </source>
</evidence>
<keyword evidence="1" id="KW-0812">Transmembrane</keyword>
<keyword evidence="3" id="KW-1185">Reference proteome</keyword>
<feature type="transmembrane region" description="Helical" evidence="1">
    <location>
        <begin position="38"/>
        <end position="55"/>
    </location>
</feature>
<proteinExistence type="predicted"/>
<organism evidence="2 3">
    <name type="scientific">Ureibacillus endophyticus</name>
    <dbReference type="NCBI Taxonomy" id="1978490"/>
    <lineage>
        <taxon>Bacteria</taxon>
        <taxon>Bacillati</taxon>
        <taxon>Bacillota</taxon>
        <taxon>Bacilli</taxon>
        <taxon>Bacillales</taxon>
        <taxon>Caryophanaceae</taxon>
        <taxon>Ureibacillus</taxon>
    </lineage>
</organism>